<feature type="domain" description="Transcription elongation factor GreA/GreB N-terminal" evidence="6">
    <location>
        <begin position="13"/>
        <end position="83"/>
    </location>
</feature>
<comment type="function">
    <text evidence="4">Necessary for efficient RNA polymerase transcription elongation past template-encoded arresting sites. The arresting sites in DNA have the property of trapping a certain fraction of elongating RNA polymerases that pass through, resulting in locked ternary complexes. Cleavage of the nascent transcript by cleavage factors such as GreA or GreB allows the resumption of elongation from the new 3'terminus. GreB releases sequences of up to 9 nucleotides in length.</text>
</comment>
<dbReference type="InterPro" id="IPR018151">
    <property type="entry name" value="TF_GreA/GreB_CS"/>
</dbReference>
<dbReference type="Gene3D" id="1.10.287.180">
    <property type="entry name" value="Transcription elongation factor, GreA/GreB, N-terminal domain"/>
    <property type="match status" value="1"/>
</dbReference>
<dbReference type="Proteomes" id="UP000228987">
    <property type="component" value="Unassembled WGS sequence"/>
</dbReference>
<evidence type="ECO:0000313" key="8">
    <source>
        <dbReference type="Proteomes" id="UP000228987"/>
    </source>
</evidence>
<dbReference type="NCBIfam" id="TIGR01461">
    <property type="entry name" value="greB"/>
    <property type="match status" value="1"/>
</dbReference>
<dbReference type="InterPro" id="IPR006358">
    <property type="entry name" value="Tscrpt_elong_fac_GreB"/>
</dbReference>
<protein>
    <recommendedName>
        <fullName evidence="4">Transcription elongation factor GreB</fullName>
    </recommendedName>
    <alternativeName>
        <fullName evidence="4">Transcript cleavage factor GreB</fullName>
    </alternativeName>
</protein>
<feature type="domain" description="Transcription elongation factor GreA/GreB C-terminal" evidence="5">
    <location>
        <begin position="91"/>
        <end position="164"/>
    </location>
</feature>
<reference evidence="8" key="1">
    <citation type="submission" date="2017-08" db="EMBL/GenBank/DDBJ databases">
        <title>A dynamic microbial community with high functional redundancy inhabits the cold, oxic subseafloor aquifer.</title>
        <authorList>
            <person name="Tully B.J."/>
            <person name="Wheat C.G."/>
            <person name="Glazer B.T."/>
            <person name="Huber J.A."/>
        </authorList>
    </citation>
    <scope>NUCLEOTIDE SEQUENCE [LARGE SCALE GENOMIC DNA]</scope>
</reference>
<evidence type="ECO:0000256" key="1">
    <source>
        <dbReference type="ARBA" id="ARBA00023015"/>
    </source>
</evidence>
<dbReference type="NCBIfam" id="NF002506">
    <property type="entry name" value="PRK01885.1"/>
    <property type="match status" value="1"/>
</dbReference>
<dbReference type="InterPro" id="IPR028624">
    <property type="entry name" value="Tscrpt_elong_fac_GreA/B"/>
</dbReference>
<dbReference type="InterPro" id="IPR022691">
    <property type="entry name" value="Tscrpt_elong_fac_GreA/B_N"/>
</dbReference>
<dbReference type="Pfam" id="PF03449">
    <property type="entry name" value="GreA_GreB_N"/>
    <property type="match status" value="1"/>
</dbReference>
<dbReference type="GO" id="GO:0032784">
    <property type="term" value="P:regulation of DNA-templated transcription elongation"/>
    <property type="evidence" value="ECO:0007669"/>
    <property type="project" value="UniProtKB-UniRule"/>
</dbReference>
<dbReference type="GO" id="GO:0070063">
    <property type="term" value="F:RNA polymerase binding"/>
    <property type="evidence" value="ECO:0007669"/>
    <property type="project" value="InterPro"/>
</dbReference>
<gene>
    <name evidence="4" type="primary">greB</name>
    <name evidence="7" type="ORF">COA71_13610</name>
</gene>
<dbReference type="GO" id="GO:0006354">
    <property type="term" value="P:DNA-templated transcription elongation"/>
    <property type="evidence" value="ECO:0007669"/>
    <property type="project" value="TreeGrafter"/>
</dbReference>
<dbReference type="InterPro" id="IPR001437">
    <property type="entry name" value="Tscrpt_elong_fac_GreA/B_C"/>
</dbReference>
<dbReference type="AlphaFoldDB" id="A0A2A5C7P3"/>
<evidence type="ECO:0000259" key="5">
    <source>
        <dbReference type="Pfam" id="PF01272"/>
    </source>
</evidence>
<keyword evidence="3 4" id="KW-0804">Transcription</keyword>
<dbReference type="InterPro" id="IPR023459">
    <property type="entry name" value="Tscrpt_elong_fac_GreA/B_fam"/>
</dbReference>
<dbReference type="PANTHER" id="PTHR30437">
    <property type="entry name" value="TRANSCRIPTION ELONGATION FACTOR GREA"/>
    <property type="match status" value="1"/>
</dbReference>
<dbReference type="EMBL" id="NVWI01000014">
    <property type="protein sequence ID" value="PCJ39490.1"/>
    <property type="molecule type" value="Genomic_DNA"/>
</dbReference>
<evidence type="ECO:0000256" key="2">
    <source>
        <dbReference type="ARBA" id="ARBA00023125"/>
    </source>
</evidence>
<name>A0A2A5C7P3_9GAMM</name>
<evidence type="ECO:0000256" key="4">
    <source>
        <dbReference type="HAMAP-Rule" id="MF_00930"/>
    </source>
</evidence>
<dbReference type="InterPro" id="IPR036953">
    <property type="entry name" value="GreA/GreB_C_sf"/>
</dbReference>
<dbReference type="Pfam" id="PF01272">
    <property type="entry name" value="GreA_GreB"/>
    <property type="match status" value="1"/>
</dbReference>
<proteinExistence type="inferred from homology"/>
<evidence type="ECO:0000256" key="3">
    <source>
        <dbReference type="ARBA" id="ARBA00023163"/>
    </source>
</evidence>
<dbReference type="FunFam" id="1.10.287.180:FF:000001">
    <property type="entry name" value="Transcription elongation factor GreA"/>
    <property type="match status" value="1"/>
</dbReference>
<dbReference type="GO" id="GO:0003746">
    <property type="term" value="F:translation elongation factor activity"/>
    <property type="evidence" value="ECO:0007669"/>
    <property type="project" value="UniProtKB-KW"/>
</dbReference>
<dbReference type="PANTHER" id="PTHR30437:SF6">
    <property type="entry name" value="TRANSCRIPTION ELONGATION FACTOR GREB"/>
    <property type="match status" value="1"/>
</dbReference>
<keyword evidence="1 4" id="KW-0805">Transcription regulation</keyword>
<comment type="caution">
    <text evidence="7">The sequence shown here is derived from an EMBL/GenBank/DDBJ whole genome shotgun (WGS) entry which is preliminary data.</text>
</comment>
<evidence type="ECO:0000313" key="7">
    <source>
        <dbReference type="EMBL" id="PCJ39490.1"/>
    </source>
</evidence>
<dbReference type="SUPFAM" id="SSF54534">
    <property type="entry name" value="FKBP-like"/>
    <property type="match status" value="1"/>
</dbReference>
<dbReference type="Gene3D" id="3.10.50.30">
    <property type="entry name" value="Transcription elongation factor, GreA/GreB, C-terminal domain"/>
    <property type="match status" value="1"/>
</dbReference>
<dbReference type="PROSITE" id="PS00830">
    <property type="entry name" value="GREAB_2"/>
    <property type="match status" value="1"/>
</dbReference>
<sequence length="167" mass="19531">MSRYRPPSAPVSNYITAEGERALSEELEYLWRVERPIVTQQVSDAAALGDRSENAEYIYGKKRLREIDRRVRFLRKRLEILKIVDQPPTNQEKVYFGAWVELFDEQEQPLKIRLVGPDEIDPKRNYISIDSPLGKAILGKQLDDEIKFHSPSGLKQYCIEKIEYHKP</sequence>
<keyword evidence="7" id="KW-0251">Elongation factor</keyword>
<dbReference type="HAMAP" id="MF_00930">
    <property type="entry name" value="GreB"/>
    <property type="match status" value="1"/>
</dbReference>
<dbReference type="PIRSF" id="PIRSF006092">
    <property type="entry name" value="GreA_GreB"/>
    <property type="match status" value="1"/>
</dbReference>
<dbReference type="FunFam" id="3.10.50.30:FF:000001">
    <property type="entry name" value="Transcription elongation factor GreA"/>
    <property type="match status" value="1"/>
</dbReference>
<comment type="similarity">
    <text evidence="4">Belongs to the GreA/GreB family. GreB subfamily.</text>
</comment>
<dbReference type="HAMAP" id="MF_00105">
    <property type="entry name" value="GreA_GreB"/>
    <property type="match status" value="1"/>
</dbReference>
<keyword evidence="7" id="KW-0648">Protein biosynthesis</keyword>
<dbReference type="GO" id="GO:0003677">
    <property type="term" value="F:DNA binding"/>
    <property type="evidence" value="ECO:0007669"/>
    <property type="project" value="UniProtKB-UniRule"/>
</dbReference>
<dbReference type="SUPFAM" id="SSF46557">
    <property type="entry name" value="GreA transcript cleavage protein, N-terminal domain"/>
    <property type="match status" value="1"/>
</dbReference>
<dbReference type="InterPro" id="IPR036805">
    <property type="entry name" value="Tscrpt_elong_fac_GreA/B_N_sf"/>
</dbReference>
<organism evidence="7 8">
    <name type="scientific">SAR86 cluster bacterium</name>
    <dbReference type="NCBI Taxonomy" id="2030880"/>
    <lineage>
        <taxon>Bacteria</taxon>
        <taxon>Pseudomonadati</taxon>
        <taxon>Pseudomonadota</taxon>
        <taxon>Gammaproteobacteria</taxon>
        <taxon>SAR86 cluster</taxon>
    </lineage>
</organism>
<keyword evidence="2 4" id="KW-0238">DNA-binding</keyword>
<accession>A0A2A5C7P3</accession>
<evidence type="ECO:0000259" key="6">
    <source>
        <dbReference type="Pfam" id="PF03449"/>
    </source>
</evidence>
<dbReference type="PROSITE" id="PS00829">
    <property type="entry name" value="GREAB_1"/>
    <property type="match status" value="1"/>
</dbReference>